<dbReference type="GO" id="GO:0016740">
    <property type="term" value="F:transferase activity"/>
    <property type="evidence" value="ECO:0007669"/>
    <property type="project" value="UniProtKB-KW"/>
</dbReference>
<feature type="non-terminal residue" evidence="2">
    <location>
        <position position="448"/>
    </location>
</feature>
<dbReference type="AlphaFoldDB" id="A0A6J4PLA6"/>
<accession>A0A6J4PLA6</accession>
<feature type="region of interest" description="Disordered" evidence="1">
    <location>
        <begin position="99"/>
        <end position="296"/>
    </location>
</feature>
<feature type="compositionally biased region" description="Low complexity" evidence="1">
    <location>
        <begin position="150"/>
        <end position="161"/>
    </location>
</feature>
<dbReference type="EMBL" id="CADCUW010000301">
    <property type="protein sequence ID" value="CAA9419272.1"/>
    <property type="molecule type" value="Genomic_DNA"/>
</dbReference>
<protein>
    <submittedName>
        <fullName evidence="2">Undecaprenyl-phosphate glycophosphotransferase</fullName>
    </submittedName>
</protein>
<feature type="region of interest" description="Disordered" evidence="1">
    <location>
        <begin position="1"/>
        <end position="81"/>
    </location>
</feature>
<feature type="compositionally biased region" description="Gly residues" evidence="1">
    <location>
        <begin position="174"/>
        <end position="186"/>
    </location>
</feature>
<proteinExistence type="predicted"/>
<feature type="compositionally biased region" description="Basic residues" evidence="1">
    <location>
        <begin position="267"/>
        <end position="278"/>
    </location>
</feature>
<feature type="compositionally biased region" description="Pro residues" evidence="1">
    <location>
        <begin position="253"/>
        <end position="264"/>
    </location>
</feature>
<gene>
    <name evidence="2" type="ORF">AVDCRST_MAG01-01-2141</name>
</gene>
<sequence length="448" mass="48028">AALQEHPEKAARLQASTALAERAGAGVAGRRRASARPDGGAAASRWRRDRPGRRAGAVAGRGVGGGLRRLPALRQGAGPEEPRRLYRVLLLLGGARARRGRGLPRERARSRGRPRRRLRRPAHGLRDAAALRAGGGAGLPARPRPDPRAGGRTRARPAAGDTGDGSRRLRPGRRGGPGRQRRGPGGAPLRAGQHQRPRGRPRRRRAAAGRCAAGAAPLRAASGGTFTGRAGRPRPDARPDHPLRGHGHTAPRRPLPPAGQPPARPQARPRRRRLRVRPARAVAPVRRRRPRYPARLAGAGALPAEAGRGGREDLYLLHVPVDAGRRREPAGVVGGPQRGRGGRLQDETRPPRDPRRRAPQALEHGRAAADVQRAQGRDEPRRAEAVAGAGLLEDGRGGQAAARRRPWDDRVLADQRPEQPLLRGHGPPGPLLHGELVALFRPQDHPQD</sequence>
<feature type="non-terminal residue" evidence="2">
    <location>
        <position position="1"/>
    </location>
</feature>
<feature type="compositionally biased region" description="Basic and acidic residues" evidence="1">
    <location>
        <begin position="343"/>
        <end position="353"/>
    </location>
</feature>
<feature type="compositionally biased region" description="Basic residues" evidence="1">
    <location>
        <begin position="193"/>
        <end position="207"/>
    </location>
</feature>
<feature type="compositionally biased region" description="Basic and acidic residues" evidence="1">
    <location>
        <begin position="405"/>
        <end position="417"/>
    </location>
</feature>
<organism evidence="2">
    <name type="scientific">uncultured Rubrobacteraceae bacterium</name>
    <dbReference type="NCBI Taxonomy" id="349277"/>
    <lineage>
        <taxon>Bacteria</taxon>
        <taxon>Bacillati</taxon>
        <taxon>Actinomycetota</taxon>
        <taxon>Rubrobacteria</taxon>
        <taxon>Rubrobacterales</taxon>
        <taxon>Rubrobacteraceae</taxon>
        <taxon>environmental samples</taxon>
    </lineage>
</organism>
<feature type="compositionally biased region" description="Low complexity" evidence="1">
    <location>
        <begin position="208"/>
        <end position="230"/>
    </location>
</feature>
<feature type="compositionally biased region" description="Basic and acidic residues" evidence="1">
    <location>
        <begin position="375"/>
        <end position="384"/>
    </location>
</feature>
<feature type="region of interest" description="Disordered" evidence="1">
    <location>
        <begin position="323"/>
        <end position="434"/>
    </location>
</feature>
<feature type="compositionally biased region" description="Basic and acidic residues" evidence="1">
    <location>
        <begin position="1"/>
        <end position="11"/>
    </location>
</feature>
<keyword evidence="2" id="KW-0808">Transferase</keyword>
<evidence type="ECO:0000313" key="2">
    <source>
        <dbReference type="EMBL" id="CAA9419272.1"/>
    </source>
</evidence>
<feature type="compositionally biased region" description="Basic residues" evidence="1">
    <location>
        <begin position="110"/>
        <end position="123"/>
    </location>
</feature>
<feature type="compositionally biased region" description="Low complexity" evidence="1">
    <location>
        <begin position="68"/>
        <end position="78"/>
    </location>
</feature>
<feature type="compositionally biased region" description="Basic and acidic residues" evidence="1">
    <location>
        <begin position="233"/>
        <end position="243"/>
    </location>
</feature>
<name>A0A6J4PLA6_9ACTN</name>
<evidence type="ECO:0000256" key="1">
    <source>
        <dbReference type="SAM" id="MobiDB-lite"/>
    </source>
</evidence>
<reference evidence="2" key="1">
    <citation type="submission" date="2020-02" db="EMBL/GenBank/DDBJ databases">
        <authorList>
            <person name="Meier V. D."/>
        </authorList>
    </citation>
    <scope>NUCLEOTIDE SEQUENCE</scope>
    <source>
        <strain evidence="2">AVDCRST_MAG01</strain>
    </source>
</reference>